<evidence type="ECO:0000256" key="4">
    <source>
        <dbReference type="ARBA" id="ARBA00022741"/>
    </source>
</evidence>
<evidence type="ECO:0000256" key="6">
    <source>
        <dbReference type="ARBA" id="ARBA00022989"/>
    </source>
</evidence>
<feature type="domain" description="ABC transmembrane type-1" evidence="11">
    <location>
        <begin position="253"/>
        <end position="493"/>
    </location>
</feature>
<feature type="transmembrane region" description="Helical" evidence="9">
    <location>
        <begin position="346"/>
        <end position="367"/>
    </location>
</feature>
<dbReference type="OrthoDB" id="6500128at2759"/>
<dbReference type="GO" id="GO:0005524">
    <property type="term" value="F:ATP binding"/>
    <property type="evidence" value="ECO:0007669"/>
    <property type="project" value="UniProtKB-KW"/>
</dbReference>
<dbReference type="Gene3D" id="3.40.50.300">
    <property type="entry name" value="P-loop containing nucleotide triphosphate hydrolases"/>
    <property type="match status" value="1"/>
</dbReference>
<dbReference type="PROSITE" id="PS50929">
    <property type="entry name" value="ABC_TM1F"/>
    <property type="match status" value="1"/>
</dbReference>
<dbReference type="PROSITE" id="PS50893">
    <property type="entry name" value="ABC_TRANSPORTER_2"/>
    <property type="match status" value="1"/>
</dbReference>
<keyword evidence="4" id="KW-0547">Nucleotide-binding</keyword>
<dbReference type="FunFam" id="3.40.50.300:FF:000287">
    <property type="entry name" value="Multidrug ABC transporter ATP-binding protein"/>
    <property type="match status" value="1"/>
</dbReference>
<keyword evidence="6 9" id="KW-1133">Transmembrane helix</keyword>
<reference evidence="12 13" key="2">
    <citation type="submission" date="2018-11" db="EMBL/GenBank/DDBJ databases">
        <authorList>
            <consortium name="Pathogen Informatics"/>
        </authorList>
    </citation>
    <scope>NUCLEOTIDE SEQUENCE [LARGE SCALE GENOMIC DNA]</scope>
</reference>
<feature type="transmembrane region" description="Helical" evidence="9">
    <location>
        <begin position="467"/>
        <end position="491"/>
    </location>
</feature>
<dbReference type="WBParaSite" id="ASIM_0001703101-mRNA-1">
    <property type="protein sequence ID" value="ASIM_0001703101-mRNA-1"/>
    <property type="gene ID" value="ASIM_0001703101"/>
</dbReference>
<dbReference type="PROSITE" id="PS00211">
    <property type="entry name" value="ABC_TRANSPORTER_1"/>
    <property type="match status" value="1"/>
</dbReference>
<protein>
    <submittedName>
        <fullName evidence="14">ATP-binding cassette sub-family B member 6, mitochondrial</fullName>
    </submittedName>
</protein>
<keyword evidence="5" id="KW-0067">ATP-binding</keyword>
<dbReference type="InterPro" id="IPR003593">
    <property type="entry name" value="AAA+_ATPase"/>
</dbReference>
<feature type="transmembrane region" description="Helical" evidence="9">
    <location>
        <begin position="84"/>
        <end position="106"/>
    </location>
</feature>
<evidence type="ECO:0000256" key="9">
    <source>
        <dbReference type="SAM" id="Phobius"/>
    </source>
</evidence>
<dbReference type="SUPFAM" id="SSF52540">
    <property type="entry name" value="P-loop containing nucleoside triphosphate hydrolases"/>
    <property type="match status" value="1"/>
</dbReference>
<keyword evidence="13" id="KW-1185">Reference proteome</keyword>
<keyword evidence="7 9" id="KW-0472">Membrane</keyword>
<evidence type="ECO:0000256" key="5">
    <source>
        <dbReference type="ARBA" id="ARBA00022840"/>
    </source>
</evidence>
<keyword evidence="3 9" id="KW-0812">Transmembrane</keyword>
<dbReference type="InterPro" id="IPR003439">
    <property type="entry name" value="ABC_transporter-like_ATP-bd"/>
</dbReference>
<evidence type="ECO:0000313" key="13">
    <source>
        <dbReference type="Proteomes" id="UP000267096"/>
    </source>
</evidence>
<feature type="transmembrane region" description="Helical" evidence="9">
    <location>
        <begin position="150"/>
        <end position="170"/>
    </location>
</feature>
<dbReference type="Pfam" id="PF00005">
    <property type="entry name" value="ABC_tran"/>
    <property type="match status" value="1"/>
</dbReference>
<evidence type="ECO:0000313" key="12">
    <source>
        <dbReference type="EMBL" id="VDK57778.1"/>
    </source>
</evidence>
<evidence type="ECO:0000256" key="1">
    <source>
        <dbReference type="ARBA" id="ARBA00004141"/>
    </source>
</evidence>
<evidence type="ECO:0000256" key="2">
    <source>
        <dbReference type="ARBA" id="ARBA00022448"/>
    </source>
</evidence>
<reference evidence="14" key="1">
    <citation type="submission" date="2017-02" db="UniProtKB">
        <authorList>
            <consortium name="WormBaseParasite"/>
        </authorList>
    </citation>
    <scope>IDENTIFICATION</scope>
</reference>
<evidence type="ECO:0000256" key="7">
    <source>
        <dbReference type="ARBA" id="ARBA00023136"/>
    </source>
</evidence>
<organism evidence="14">
    <name type="scientific">Anisakis simplex</name>
    <name type="common">Herring worm</name>
    <dbReference type="NCBI Taxonomy" id="6269"/>
    <lineage>
        <taxon>Eukaryota</taxon>
        <taxon>Metazoa</taxon>
        <taxon>Ecdysozoa</taxon>
        <taxon>Nematoda</taxon>
        <taxon>Chromadorea</taxon>
        <taxon>Rhabditida</taxon>
        <taxon>Spirurina</taxon>
        <taxon>Ascaridomorpha</taxon>
        <taxon>Ascaridoidea</taxon>
        <taxon>Anisakidae</taxon>
        <taxon>Anisakis</taxon>
        <taxon>Anisakis simplex complex</taxon>
    </lineage>
</organism>
<dbReference type="InterPro" id="IPR027417">
    <property type="entry name" value="P-loop_NTPase"/>
</dbReference>
<dbReference type="GO" id="GO:0015439">
    <property type="term" value="F:ABC-type heme transporter activity"/>
    <property type="evidence" value="ECO:0007669"/>
    <property type="project" value="TreeGrafter"/>
</dbReference>
<accession>A0A0M3K7U0</accession>
<dbReference type="InterPro" id="IPR011527">
    <property type="entry name" value="ABC1_TM_dom"/>
</dbReference>
<dbReference type="SUPFAM" id="SSF90123">
    <property type="entry name" value="ABC transporter transmembrane region"/>
    <property type="match status" value="1"/>
</dbReference>
<dbReference type="GO" id="GO:0020037">
    <property type="term" value="F:heme binding"/>
    <property type="evidence" value="ECO:0007669"/>
    <property type="project" value="TreeGrafter"/>
</dbReference>
<dbReference type="InterPro" id="IPR039421">
    <property type="entry name" value="Type_1_exporter"/>
</dbReference>
<comment type="similarity">
    <text evidence="8">Belongs to the ABC transporter superfamily. ABCB family. Heavy Metal importer (TC 3.A.1.210) subfamily.</text>
</comment>
<feature type="transmembrane region" description="Helical" evidence="9">
    <location>
        <begin position="118"/>
        <end position="138"/>
    </location>
</feature>
<dbReference type="GO" id="GO:0016887">
    <property type="term" value="F:ATP hydrolysis activity"/>
    <property type="evidence" value="ECO:0007669"/>
    <property type="project" value="InterPro"/>
</dbReference>
<dbReference type="AlphaFoldDB" id="A0A0M3K7U0"/>
<evidence type="ECO:0000259" key="11">
    <source>
        <dbReference type="PROSITE" id="PS50929"/>
    </source>
</evidence>
<evidence type="ECO:0000256" key="8">
    <source>
        <dbReference type="ARBA" id="ARBA00024363"/>
    </source>
</evidence>
<dbReference type="GO" id="GO:0005774">
    <property type="term" value="C:vacuolar membrane"/>
    <property type="evidence" value="ECO:0007669"/>
    <property type="project" value="TreeGrafter"/>
</dbReference>
<dbReference type="PANTHER" id="PTHR24221:SF654">
    <property type="entry name" value="ATP-BINDING CASSETTE SUB-FAMILY B MEMBER 6"/>
    <property type="match status" value="1"/>
</dbReference>
<dbReference type="Proteomes" id="UP000267096">
    <property type="component" value="Unassembled WGS sequence"/>
</dbReference>
<dbReference type="InterPro" id="IPR036640">
    <property type="entry name" value="ABC1_TM_sf"/>
</dbReference>
<gene>
    <name evidence="12" type="ORF">ASIM_LOCUS16438</name>
</gene>
<evidence type="ECO:0000313" key="14">
    <source>
        <dbReference type="WBParaSite" id="ASIM_0001703101-mRNA-1"/>
    </source>
</evidence>
<feature type="transmembrane region" description="Helical" evidence="9">
    <location>
        <begin position="48"/>
        <end position="72"/>
    </location>
</feature>
<evidence type="ECO:0000256" key="3">
    <source>
        <dbReference type="ARBA" id="ARBA00022692"/>
    </source>
</evidence>
<sequence length="757" mass="86696">MSAICEYWIARYLGVCKVMLNKEYLFETPFSMDLCYEWKLHKLGICSYSLIVASVLTLLTVINLLFLLSVFFKVQSPTSPRRGYLPFAFVVSCLLNLFLIFIPIGYFLYDRLNVDARAATVTIVLTTHACFWSILLLIRILTRNRIETPWPVVFSELSAVLMAIVPMFFWNSWLMVTRRTVIFTLGMVKNIQKDGHSTTVYMAKEERSLANTSVILPAVAYRWPCDQLDGLSYGYPNIYTLIIVSTLLKFLQGSSVMGGCLYTLRSYLWIPIQQYTTFEIQVELFEHLHNLSLRWHLSRKTGEVLRVMDRGTNSIDGILNYVLFTILPMLADVVIAIMFFFAMFDWYFGVIVFVTMFIYLFVTVLLTEWRTKFRRDMNERENRSRTIGVDSLLNYETVKYYNAEQLEVKRFADSVRWYQKAEWASSASLSLLNLCQNGTIAIALMSGTLLIAYLISLKDSPLTPGDYVLFTTYMLQLYTPLNFFGTVYRVIQQSFIDMENMFELLDEQVEIEDEPNAKQLEVHDGSIVFDNVSFAYTSDRTVLSGISFTVNKGETVALVGPSGAGKSTIVRLLFRLFDVTDGRILFDGQDIRHVKIKSLRKHIGIVPQDTVLFNETIRYNIRFGDPDANNEQVEEAARMAEIHDKIISFPQGDPRYDTMVGERGLKLSGGEKQRVAIARTVLKQPQYILLDEATSALDTATERSIQKCLNEMCQTRTTVIVAHRLSTIVNANRILVIDHGRIVENGTKEAEEEIQLS</sequence>
<evidence type="ECO:0000259" key="10">
    <source>
        <dbReference type="PROSITE" id="PS50893"/>
    </source>
</evidence>
<dbReference type="EMBL" id="UYRR01033094">
    <property type="protein sequence ID" value="VDK57778.1"/>
    <property type="molecule type" value="Genomic_DNA"/>
</dbReference>
<name>A0A0M3K7U0_ANISI</name>
<comment type="subcellular location">
    <subcellularLocation>
        <location evidence="1">Membrane</location>
        <topology evidence="1">Multi-pass membrane protein</topology>
    </subcellularLocation>
</comment>
<keyword evidence="2" id="KW-0813">Transport</keyword>
<dbReference type="Pfam" id="PF00664">
    <property type="entry name" value="ABC_membrane"/>
    <property type="match status" value="1"/>
</dbReference>
<dbReference type="PANTHER" id="PTHR24221">
    <property type="entry name" value="ATP-BINDING CASSETTE SUB-FAMILY B"/>
    <property type="match status" value="1"/>
</dbReference>
<proteinExistence type="inferred from homology"/>
<feature type="domain" description="ABC transporter" evidence="10">
    <location>
        <begin position="527"/>
        <end position="756"/>
    </location>
</feature>
<feature type="transmembrane region" description="Helical" evidence="9">
    <location>
        <begin position="434"/>
        <end position="455"/>
    </location>
</feature>
<dbReference type="SMART" id="SM00382">
    <property type="entry name" value="AAA"/>
    <property type="match status" value="1"/>
</dbReference>
<dbReference type="Gene3D" id="1.20.1560.10">
    <property type="entry name" value="ABC transporter type 1, transmembrane domain"/>
    <property type="match status" value="1"/>
</dbReference>
<dbReference type="InterPro" id="IPR017871">
    <property type="entry name" value="ABC_transporter-like_CS"/>
</dbReference>
<feature type="transmembrane region" description="Helical" evidence="9">
    <location>
        <begin position="318"/>
        <end position="340"/>
    </location>
</feature>